<dbReference type="Proteomes" id="UP001053296">
    <property type="component" value="Chromosome"/>
</dbReference>
<accession>A0ABN6ERI0</accession>
<dbReference type="SUPFAM" id="SSF53335">
    <property type="entry name" value="S-adenosyl-L-methionine-dependent methyltransferases"/>
    <property type="match status" value="1"/>
</dbReference>
<proteinExistence type="predicted"/>
<evidence type="ECO:0000313" key="1">
    <source>
        <dbReference type="EMBL" id="BCS88042.1"/>
    </source>
</evidence>
<gene>
    <name evidence="1" type="ORF">PSDVSF_12840</name>
</gene>
<evidence type="ECO:0008006" key="3">
    <source>
        <dbReference type="Google" id="ProtNLM"/>
    </source>
</evidence>
<dbReference type="EMBL" id="AP024485">
    <property type="protein sequence ID" value="BCS88042.1"/>
    <property type="molecule type" value="Genomic_DNA"/>
</dbReference>
<dbReference type="RefSeq" id="WP_229595347.1">
    <property type="nucleotide sequence ID" value="NZ_AP024485.1"/>
</dbReference>
<dbReference type="Pfam" id="PF13489">
    <property type="entry name" value="Methyltransf_23"/>
    <property type="match status" value="1"/>
</dbReference>
<sequence>MKLDKQLRRFLNGKIFSSGCYFKLAGDFSERSRLTYLVNKVKGARVLHIGCVDHTPDKVKRKLERGVWLHKLLMDSASLCAGVDINEEGVNFLTDEMKLPDIYWGDILTDLIPGINDKDWDFVVLGEILEHVDDPVSFMRTLRGRPGLENAKCIITVPNAFHYKNFKKALKQYEDINSDHRYWFTPYTLSKVLVMAGWEVEDVQLTQDRPFGFFPPIPYFLLKRYPLLRSKVVAMAKSPAA</sequence>
<keyword evidence="2" id="KW-1185">Reference proteome</keyword>
<protein>
    <recommendedName>
        <fullName evidence="3">Methyltransferase domain-containing protein</fullName>
    </recommendedName>
</protein>
<evidence type="ECO:0000313" key="2">
    <source>
        <dbReference type="Proteomes" id="UP001053296"/>
    </source>
</evidence>
<dbReference type="InterPro" id="IPR029063">
    <property type="entry name" value="SAM-dependent_MTases_sf"/>
</dbReference>
<name>A0ABN6ERI0_9BACT</name>
<reference evidence="1" key="1">
    <citation type="journal article" date="2022" name="Arch. Microbiol.">
        <title>Pseudodesulfovibrio sediminis sp. nov., a mesophilic and neutrophilic sulfate-reducing bacterium isolated from sediment of a brackish lake.</title>
        <authorList>
            <person name="Takahashi A."/>
            <person name="Kojima H."/>
            <person name="Watanabe M."/>
            <person name="Fukui M."/>
        </authorList>
    </citation>
    <scope>NUCLEOTIDE SEQUENCE</scope>
    <source>
        <strain evidence="1">SF6</strain>
    </source>
</reference>
<dbReference type="Gene3D" id="3.40.50.150">
    <property type="entry name" value="Vaccinia Virus protein VP39"/>
    <property type="match status" value="1"/>
</dbReference>
<organism evidence="1 2">
    <name type="scientific">Pseudodesulfovibrio sediminis</name>
    <dbReference type="NCBI Taxonomy" id="2810563"/>
    <lineage>
        <taxon>Bacteria</taxon>
        <taxon>Pseudomonadati</taxon>
        <taxon>Thermodesulfobacteriota</taxon>
        <taxon>Desulfovibrionia</taxon>
        <taxon>Desulfovibrionales</taxon>
        <taxon>Desulfovibrionaceae</taxon>
    </lineage>
</organism>